<evidence type="ECO:0000256" key="1">
    <source>
        <dbReference type="SAM" id="MobiDB-lite"/>
    </source>
</evidence>
<comment type="caution">
    <text evidence="2">The sequence shown here is derived from an EMBL/GenBank/DDBJ whole genome shotgun (WGS) entry which is preliminary data.</text>
</comment>
<evidence type="ECO:0000313" key="2">
    <source>
        <dbReference type="EMBL" id="MPM24224.1"/>
    </source>
</evidence>
<accession>A0A644YDJ7</accession>
<gene>
    <name evidence="2" type="ORF">SDC9_70705</name>
</gene>
<feature type="region of interest" description="Disordered" evidence="1">
    <location>
        <begin position="134"/>
        <end position="175"/>
    </location>
</feature>
<dbReference type="AlphaFoldDB" id="A0A644YDJ7"/>
<name>A0A644YDJ7_9ZZZZ</name>
<sequence>MKKNLLVTALALTLCIGVGTSVYAADNTNGDINNGNKPEVTAPKQHSGKKDFRGGKHIKMEEVLNEKFGITKEELNEAKKDGKTLNALLTEKGIKIEDFRAALIDKHNAAIDEAVTNGKITAEKAQEIKEKVKAKIESNNFDKARSEKDHRNKGDKGKGFKKEKGAETGTTSPQS</sequence>
<feature type="region of interest" description="Disordered" evidence="1">
    <location>
        <begin position="28"/>
        <end position="52"/>
    </location>
</feature>
<reference evidence="2" key="1">
    <citation type="submission" date="2019-08" db="EMBL/GenBank/DDBJ databases">
        <authorList>
            <person name="Kucharzyk K."/>
            <person name="Murdoch R.W."/>
            <person name="Higgins S."/>
            <person name="Loffler F."/>
        </authorList>
    </citation>
    <scope>NUCLEOTIDE SEQUENCE</scope>
</reference>
<proteinExistence type="predicted"/>
<feature type="compositionally biased region" description="Basic and acidic residues" evidence="1">
    <location>
        <begin position="134"/>
        <end position="166"/>
    </location>
</feature>
<protein>
    <submittedName>
        <fullName evidence="2">Uncharacterized protein</fullName>
    </submittedName>
</protein>
<dbReference type="EMBL" id="VSSQ01004214">
    <property type="protein sequence ID" value="MPM24224.1"/>
    <property type="molecule type" value="Genomic_DNA"/>
</dbReference>
<organism evidence="2">
    <name type="scientific">bioreactor metagenome</name>
    <dbReference type="NCBI Taxonomy" id="1076179"/>
    <lineage>
        <taxon>unclassified sequences</taxon>
        <taxon>metagenomes</taxon>
        <taxon>ecological metagenomes</taxon>
    </lineage>
</organism>